<dbReference type="EMBL" id="KC611624">
    <property type="protein sequence ID" value="AGH59055.1"/>
    <property type="molecule type" value="Genomic_DNA"/>
</dbReference>
<feature type="region of interest" description="Disordered" evidence="1">
    <location>
        <begin position="418"/>
        <end position="500"/>
    </location>
</feature>
<protein>
    <submittedName>
        <fullName evidence="2">Variant surface glycoprotein 3006</fullName>
    </submittedName>
</protein>
<organism evidence="2">
    <name type="scientific">Trypanosoma brucei</name>
    <dbReference type="NCBI Taxonomy" id="5691"/>
    <lineage>
        <taxon>Eukaryota</taxon>
        <taxon>Discoba</taxon>
        <taxon>Euglenozoa</taxon>
        <taxon>Kinetoplastea</taxon>
        <taxon>Metakinetoplastina</taxon>
        <taxon>Trypanosomatida</taxon>
        <taxon>Trypanosomatidae</taxon>
        <taxon>Trypanosoma</taxon>
    </lineage>
</organism>
<reference evidence="2" key="1">
    <citation type="submission" date="2013-02" db="EMBL/GenBank/DDBJ databases">
        <authorList>
            <person name="Cross G.A.M."/>
            <person name="Kim H.-S."/>
            <person name="Wickstead B."/>
        </authorList>
    </citation>
    <scope>NUCLEOTIDE SEQUENCE</scope>
    <source>
        <strain evidence="2">Lister 427</strain>
    </source>
</reference>
<evidence type="ECO:0000313" key="2">
    <source>
        <dbReference type="EMBL" id="AGH59055.1"/>
    </source>
</evidence>
<reference evidence="2" key="2">
    <citation type="journal article" date="2014" name="Mol. Biochem. Parasitol.">
        <title>Capturing the variant surface glycoprotein repertoire (the VSGnome) of Trypanosoma brucei Lister 427.</title>
        <authorList>
            <person name="Cross G.A."/>
            <person name="Kim H.S."/>
            <person name="Wickstead B."/>
        </authorList>
    </citation>
    <scope>NUCLEOTIDE SEQUENCE</scope>
    <source>
        <strain evidence="2">Lister 427</strain>
    </source>
</reference>
<sequence length="500" mass="53515">MTFGEKLQNHSNKVRKAQPHIKLFTIVAVAAIVTTSPAASSETGDTEHDKIKTTCQDAAFNRELAAAYVDKAGETVGNAAELRKQAACWELAAAASTESDRVVVLDALAAYARAAAEVAKTTHTSRANRFLDASLKLRQREGFLMGVLTDAAITYATESKPLAGNSGTFKVKTGKPQAGAAQCTDQEMTAYNAAVKATAAANSAWKKYKYTATAKLADHRPILSISMSSSSCDDAGSGDATWARAVTSCSGVGGGQTVTPITQTKPTPTAEALYTPEDNSQNCAAKVQSEIDKKDTKKVILAALCQAQQAAAETVKSLDDITPEALNSDKSFITALRNGIQKYGAITDTTKESETKNIKEHIKEMLGKEENKFKTEFIDNVNKRSISYRGHKATEKTTIGDLALTPEAAAAITYFRSQKVSKTGPKQAETEPTSNTAQKCKEDTEESKCTEDTDCEHKDRKCKLKEGVKEEGKKENKGTGHTKKTACAKENTPGRASVCS</sequence>
<name>M4T829_9TRYP</name>
<evidence type="ECO:0000256" key="1">
    <source>
        <dbReference type="SAM" id="MobiDB-lite"/>
    </source>
</evidence>
<dbReference type="Gene3D" id="1.10.470.10">
    <property type="entry name" value="Variant Surface Glycoprotein, subunit A, domain 2"/>
    <property type="match status" value="1"/>
</dbReference>
<dbReference type="VEuPathDB" id="TriTrypDB:Tb427_000621400"/>
<accession>M4T829</accession>
<feature type="non-terminal residue" evidence="2">
    <location>
        <position position="1"/>
    </location>
</feature>
<feature type="compositionally biased region" description="Basic and acidic residues" evidence="1">
    <location>
        <begin position="439"/>
        <end position="478"/>
    </location>
</feature>
<dbReference type="AlphaFoldDB" id="M4T829"/>
<dbReference type="VEuPathDB" id="TriTrypDB:Tb11.v5.0689"/>
<dbReference type="VEuPathDB" id="TriTrypDB:Tb1125.Tb11.v5.0689"/>
<proteinExistence type="predicted"/>
<dbReference type="SUPFAM" id="SSF58087">
    <property type="entry name" value="Variant surface glycoprotein (N-terminal domain)"/>
    <property type="match status" value="1"/>
</dbReference>